<protein>
    <submittedName>
        <fullName evidence="2">Periplasmic protein</fullName>
    </submittedName>
</protein>
<dbReference type="SUPFAM" id="SSF52821">
    <property type="entry name" value="Rhodanese/Cell cycle control phosphatase"/>
    <property type="match status" value="1"/>
</dbReference>
<evidence type="ECO:0000313" key="3">
    <source>
        <dbReference type="Proteomes" id="UP000196027"/>
    </source>
</evidence>
<dbReference type="AlphaFoldDB" id="A0A1Y0IBR0"/>
<evidence type="ECO:0000313" key="2">
    <source>
        <dbReference type="EMBL" id="ARU57958.1"/>
    </source>
</evidence>
<sequence length="111" mass="12506">MKIMLRTFQAALVLIASLGTSWAYGDVVWVDVRTYLEHKVDHIEGDIRISYQDVVEELPALVPDKNTEIKLYCRSGGRAERAKNALIQAGYQDVENVGSIDDARKLRDLAE</sequence>
<evidence type="ECO:0000259" key="1">
    <source>
        <dbReference type="PROSITE" id="PS50206"/>
    </source>
</evidence>
<feature type="domain" description="Rhodanese" evidence="1">
    <location>
        <begin position="23"/>
        <end position="111"/>
    </location>
</feature>
<dbReference type="PROSITE" id="PS50206">
    <property type="entry name" value="RHODANESE_3"/>
    <property type="match status" value="1"/>
</dbReference>
<keyword evidence="3" id="KW-1185">Reference proteome</keyword>
<dbReference type="InterPro" id="IPR001763">
    <property type="entry name" value="Rhodanese-like_dom"/>
</dbReference>
<dbReference type="InterPro" id="IPR050229">
    <property type="entry name" value="GlpE_sulfurtransferase"/>
</dbReference>
<dbReference type="CDD" id="cd00158">
    <property type="entry name" value="RHOD"/>
    <property type="match status" value="1"/>
</dbReference>
<name>A0A1Y0IBR0_9GAMM</name>
<dbReference type="PANTHER" id="PTHR43031">
    <property type="entry name" value="FAD-DEPENDENT OXIDOREDUCTASE"/>
    <property type="match status" value="1"/>
</dbReference>
<dbReference type="EMBL" id="CP021425">
    <property type="protein sequence ID" value="ARU57958.1"/>
    <property type="molecule type" value="Genomic_DNA"/>
</dbReference>
<dbReference type="InterPro" id="IPR036873">
    <property type="entry name" value="Rhodanese-like_dom_sf"/>
</dbReference>
<dbReference type="Gene3D" id="3.40.250.10">
    <property type="entry name" value="Rhodanese-like domain"/>
    <property type="match status" value="1"/>
</dbReference>
<reference evidence="2 3" key="1">
    <citation type="submission" date="2017-05" db="EMBL/GenBank/DDBJ databases">
        <title>Genomic insights into alkan degradation activity of Oleiphilus messinensis.</title>
        <authorList>
            <person name="Kozyavkin S.A."/>
            <person name="Slesarev A.I."/>
            <person name="Golyshin P.N."/>
            <person name="Korzhenkov A."/>
            <person name="Golyshina O.N."/>
            <person name="Toshchakov S.V."/>
        </authorList>
    </citation>
    <scope>NUCLEOTIDE SEQUENCE [LARGE SCALE GENOMIC DNA]</scope>
    <source>
        <strain evidence="2 3">ME102</strain>
    </source>
</reference>
<gene>
    <name evidence="2" type="ORF">OLMES_3939</name>
</gene>
<dbReference type="Pfam" id="PF00581">
    <property type="entry name" value="Rhodanese"/>
    <property type="match status" value="1"/>
</dbReference>
<dbReference type="SMART" id="SM00450">
    <property type="entry name" value="RHOD"/>
    <property type="match status" value="1"/>
</dbReference>
<organism evidence="2 3">
    <name type="scientific">Oleiphilus messinensis</name>
    <dbReference type="NCBI Taxonomy" id="141451"/>
    <lineage>
        <taxon>Bacteria</taxon>
        <taxon>Pseudomonadati</taxon>
        <taxon>Pseudomonadota</taxon>
        <taxon>Gammaproteobacteria</taxon>
        <taxon>Oceanospirillales</taxon>
        <taxon>Oleiphilaceae</taxon>
        <taxon>Oleiphilus</taxon>
    </lineage>
</organism>
<dbReference type="PANTHER" id="PTHR43031:SF16">
    <property type="entry name" value="OXIDOREDUCTASE"/>
    <property type="match status" value="1"/>
</dbReference>
<accession>A0A1Y0IBR0</accession>
<dbReference type="RefSeq" id="WP_198343042.1">
    <property type="nucleotide sequence ID" value="NZ_CP021425.1"/>
</dbReference>
<dbReference type="KEGG" id="ome:OLMES_3939"/>
<proteinExistence type="predicted"/>
<dbReference type="Proteomes" id="UP000196027">
    <property type="component" value="Chromosome"/>
</dbReference>